<proteinExistence type="inferred from homology"/>
<keyword evidence="4" id="KW-0066">ATP synthesis</keyword>
<dbReference type="NCBIfam" id="TIGR00309">
    <property type="entry name" value="V_ATPase_subD"/>
    <property type="match status" value="1"/>
</dbReference>
<dbReference type="AlphaFoldDB" id="A0A3S3RZB6"/>
<dbReference type="HAMAP" id="MF_00271">
    <property type="entry name" value="ATP_synth_D_arch"/>
    <property type="match status" value="1"/>
</dbReference>
<keyword evidence="2 4" id="KW-0813">Transport</keyword>
<dbReference type="Gene3D" id="1.10.287.3240">
    <property type="match status" value="1"/>
</dbReference>
<evidence type="ECO:0000313" key="7">
    <source>
        <dbReference type="Proteomes" id="UP000288215"/>
    </source>
</evidence>
<name>A0A3S3RZB6_METS7</name>
<gene>
    <name evidence="4" type="primary">atpD</name>
    <name evidence="6" type="ORF">Metus_0908</name>
</gene>
<dbReference type="GO" id="GO:0005886">
    <property type="term" value="C:plasma membrane"/>
    <property type="evidence" value="ECO:0007669"/>
    <property type="project" value="UniProtKB-SubCell"/>
</dbReference>
<evidence type="ECO:0000256" key="5">
    <source>
        <dbReference type="SAM" id="Coils"/>
    </source>
</evidence>
<accession>A0A3S3RZB6</accession>
<dbReference type="PANTHER" id="PTHR11671">
    <property type="entry name" value="V-TYPE ATP SYNTHASE SUBUNIT D"/>
    <property type="match status" value="1"/>
</dbReference>
<dbReference type="InterPro" id="IPR002699">
    <property type="entry name" value="V_ATPase_D"/>
</dbReference>
<dbReference type="Pfam" id="PF01813">
    <property type="entry name" value="ATP-synt_D"/>
    <property type="match status" value="1"/>
</dbReference>
<comment type="similarity">
    <text evidence="1 4">Belongs to the V-ATPase D subunit family.</text>
</comment>
<protein>
    <recommendedName>
        <fullName evidence="4">A-type ATP synthase subunit D</fullName>
    </recommendedName>
</protein>
<keyword evidence="4" id="KW-0375">Hydrogen ion transport</keyword>
<evidence type="ECO:0000256" key="4">
    <source>
        <dbReference type="HAMAP-Rule" id="MF_00271"/>
    </source>
</evidence>
<sequence length="213" mass="24516">MSLRVAPSKMNLIRFKRTLSFLSRAHDLLEEKRDILLLEVNRRIGEATKLRGELDSLLREAYTKLDQAAAVVGSKEIESAAKFPSTTFDLSTSKKKVMGVSVISLNLENLVRTTNYGFERPTVFIDEAAEKFKQALQLIVRVAELENTLINLVEEVKRTQRRINALEQFLIPRYSATVSMISNILEERDREEFVRVKKVKRILERRAEVHENA</sequence>
<dbReference type="GO" id="GO:0042777">
    <property type="term" value="P:proton motive force-driven plasma membrane ATP synthesis"/>
    <property type="evidence" value="ECO:0007669"/>
    <property type="project" value="UniProtKB-UniRule"/>
</dbReference>
<keyword evidence="5" id="KW-0175">Coiled coil</keyword>
<feature type="coiled-coil region" evidence="5">
    <location>
        <begin position="135"/>
        <end position="169"/>
    </location>
</feature>
<comment type="function">
    <text evidence="4">Component of the A-type ATP synthase that produces ATP from ADP in the presence of a proton gradient across the membrane.</text>
</comment>
<dbReference type="GO" id="GO:0005524">
    <property type="term" value="F:ATP binding"/>
    <property type="evidence" value="ECO:0007669"/>
    <property type="project" value="UniProtKB-UniRule"/>
</dbReference>
<evidence type="ECO:0000256" key="1">
    <source>
        <dbReference type="ARBA" id="ARBA00005850"/>
    </source>
</evidence>
<dbReference type="EMBL" id="RXGA01000003">
    <property type="protein sequence ID" value="RWX72934.1"/>
    <property type="molecule type" value="Genomic_DNA"/>
</dbReference>
<comment type="subcellular location">
    <subcellularLocation>
        <location evidence="4">Cell membrane</location>
        <topology evidence="4">Peripheral membrane protein</topology>
    </subcellularLocation>
</comment>
<reference evidence="6 7" key="1">
    <citation type="submission" date="2018-12" db="EMBL/GenBank/DDBJ databases">
        <title>The complete genome of the methanogenic archaea of the candidate phylum Verstraetearchaeota, obtained from the metagenome of underground thermal water.</title>
        <authorList>
            <person name="Kadnikov V.V."/>
            <person name="Mardanov A.V."/>
            <person name="Beletsky A.V."/>
            <person name="Karnachuk O.V."/>
            <person name="Ravin N.V."/>
        </authorList>
    </citation>
    <scope>NUCLEOTIDE SEQUENCE [LARGE SCALE GENOMIC DNA]</scope>
    <source>
        <strain evidence="6">Ch88</strain>
    </source>
</reference>
<comment type="subunit">
    <text evidence="4">Has multiple subunits with at least A(3), B(3), C, D, E, F, H, I and proteolipid K(x).</text>
</comment>
<comment type="caution">
    <text evidence="6">The sequence shown here is derived from an EMBL/GenBank/DDBJ whole genome shotgun (WGS) entry which is preliminary data.</text>
</comment>
<dbReference type="Proteomes" id="UP000288215">
    <property type="component" value="Unassembled WGS sequence"/>
</dbReference>
<evidence type="ECO:0000313" key="6">
    <source>
        <dbReference type="EMBL" id="RWX72934.1"/>
    </source>
</evidence>
<keyword evidence="4" id="KW-1003">Cell membrane</keyword>
<keyword evidence="3 4" id="KW-0406">Ion transport</keyword>
<organism evidence="6 7">
    <name type="scientific">Methanosuratincola subterraneus</name>
    <dbReference type="NCBI Taxonomy" id="2593994"/>
    <lineage>
        <taxon>Archaea</taxon>
        <taxon>Thermoproteota</taxon>
        <taxon>Methanosuratincolia</taxon>
        <taxon>Candidatus Methanomethylicales</taxon>
        <taxon>Candidatus Methanomethylicaceae</taxon>
        <taxon>Candidatus Methanosuratincola (ex Vanwonterghem et al. 2016)</taxon>
    </lineage>
</organism>
<dbReference type="GO" id="GO:0046933">
    <property type="term" value="F:proton-transporting ATP synthase activity, rotational mechanism"/>
    <property type="evidence" value="ECO:0007669"/>
    <property type="project" value="UniProtKB-UniRule"/>
</dbReference>
<dbReference type="GO" id="GO:0046961">
    <property type="term" value="F:proton-transporting ATPase activity, rotational mechanism"/>
    <property type="evidence" value="ECO:0007669"/>
    <property type="project" value="InterPro"/>
</dbReference>
<evidence type="ECO:0000256" key="2">
    <source>
        <dbReference type="ARBA" id="ARBA00022448"/>
    </source>
</evidence>
<keyword evidence="4" id="KW-0472">Membrane</keyword>
<evidence type="ECO:0000256" key="3">
    <source>
        <dbReference type="ARBA" id="ARBA00023065"/>
    </source>
</evidence>